<reference evidence="1 2" key="1">
    <citation type="submission" date="2019-04" db="EMBL/GenBank/DDBJ databases">
        <title>Draft genome of the big-headed turtle Platysternon megacephalum.</title>
        <authorList>
            <person name="Gong S."/>
        </authorList>
    </citation>
    <scope>NUCLEOTIDE SEQUENCE [LARGE SCALE GENOMIC DNA]</scope>
    <source>
        <strain evidence="1">DO16091913</strain>
        <tissue evidence="1">Muscle</tissue>
    </source>
</reference>
<evidence type="ECO:0000313" key="2">
    <source>
        <dbReference type="Proteomes" id="UP000297703"/>
    </source>
</evidence>
<dbReference type="Proteomes" id="UP000297703">
    <property type="component" value="Unassembled WGS sequence"/>
</dbReference>
<dbReference type="EMBL" id="QXTE01000166">
    <property type="protein sequence ID" value="TFK03141.1"/>
    <property type="molecule type" value="Genomic_DNA"/>
</dbReference>
<comment type="caution">
    <text evidence="1">The sequence shown here is derived from an EMBL/GenBank/DDBJ whole genome shotgun (WGS) entry which is preliminary data.</text>
</comment>
<organism evidence="1 2">
    <name type="scientific">Platysternon megacephalum</name>
    <name type="common">big-headed turtle</name>
    <dbReference type="NCBI Taxonomy" id="55544"/>
    <lineage>
        <taxon>Eukaryota</taxon>
        <taxon>Metazoa</taxon>
        <taxon>Chordata</taxon>
        <taxon>Craniata</taxon>
        <taxon>Vertebrata</taxon>
        <taxon>Euteleostomi</taxon>
        <taxon>Archelosauria</taxon>
        <taxon>Testudinata</taxon>
        <taxon>Testudines</taxon>
        <taxon>Cryptodira</taxon>
        <taxon>Durocryptodira</taxon>
        <taxon>Testudinoidea</taxon>
        <taxon>Platysternidae</taxon>
        <taxon>Platysternon</taxon>
    </lineage>
</organism>
<sequence>MLAAKLGDAGRRTGIQYGFLCSDFREEIQLLVRTFHRFQSCLELVVWDTSSVNTQQSSGEGGITWKRETVEQIFSQFCSVPELLKIHFPSGFMIKVEAYLCFHFQKRSTCIHGWYMNC</sequence>
<dbReference type="AlphaFoldDB" id="A0A4D9DYE8"/>
<accession>A0A4D9DYE8</accession>
<reference evidence="1 2" key="2">
    <citation type="submission" date="2019-04" db="EMBL/GenBank/DDBJ databases">
        <title>The genome sequence of big-headed turtle.</title>
        <authorList>
            <person name="Gong S."/>
        </authorList>
    </citation>
    <scope>NUCLEOTIDE SEQUENCE [LARGE SCALE GENOMIC DNA]</scope>
    <source>
        <strain evidence="1">DO16091913</strain>
        <tissue evidence="1">Muscle</tissue>
    </source>
</reference>
<proteinExistence type="predicted"/>
<protein>
    <submittedName>
        <fullName evidence="1">POU domain, class 2, transcription factor 3</fullName>
    </submittedName>
</protein>
<gene>
    <name evidence="1" type="ORF">DR999_PMT14445</name>
</gene>
<keyword evidence="2" id="KW-1185">Reference proteome</keyword>
<name>A0A4D9DYE8_9SAUR</name>
<evidence type="ECO:0000313" key="1">
    <source>
        <dbReference type="EMBL" id="TFK03141.1"/>
    </source>
</evidence>